<keyword evidence="10 12" id="KW-0630">Potassium</keyword>
<comment type="subcellular location">
    <subcellularLocation>
        <location evidence="12">Cytoplasm</location>
    </subcellularLocation>
</comment>
<comment type="subunit">
    <text evidence="12">Homodimer.</text>
</comment>
<evidence type="ECO:0000256" key="7">
    <source>
        <dbReference type="ARBA" id="ARBA00022777"/>
    </source>
</evidence>
<feature type="binding site" evidence="12">
    <location>
        <position position="259"/>
    </location>
    <ligand>
        <name>K(+)</name>
        <dbReference type="ChEBI" id="CHEBI:29103"/>
    </ligand>
</feature>
<evidence type="ECO:0000256" key="6">
    <source>
        <dbReference type="ARBA" id="ARBA00022741"/>
    </source>
</evidence>
<dbReference type="PANTHER" id="PTHR10584">
    <property type="entry name" value="SUGAR KINASE"/>
    <property type="match status" value="1"/>
</dbReference>
<keyword evidence="5 12" id="KW-0479">Metal-binding</keyword>
<evidence type="ECO:0000256" key="12">
    <source>
        <dbReference type="HAMAP-Rule" id="MF_01987"/>
    </source>
</evidence>
<feature type="binding site" evidence="12">
    <location>
        <position position="265"/>
    </location>
    <ligand>
        <name>substrate</name>
    </ligand>
</feature>
<evidence type="ECO:0000256" key="11">
    <source>
        <dbReference type="ARBA" id="ARBA00023277"/>
    </source>
</evidence>
<evidence type="ECO:0000256" key="1">
    <source>
        <dbReference type="ARBA" id="ARBA00005380"/>
    </source>
</evidence>
<dbReference type="KEGG" id="rlc:K227x_06230"/>
<gene>
    <name evidence="14" type="primary">rbsK_2</name>
    <name evidence="12" type="synonym">rbsK</name>
    <name evidence="14" type="ORF">K227x_06230</name>
</gene>
<comment type="activity regulation">
    <text evidence="12">Activated by a monovalent cation that binds near, but not in, the active site. The most likely occupant of the site in vivo is potassium. Ion binding induces a conformational change that may alter substrate affinity.</text>
</comment>
<dbReference type="InterPro" id="IPR029056">
    <property type="entry name" value="Ribokinase-like"/>
</dbReference>
<keyword evidence="4 12" id="KW-0808">Transferase</keyword>
<keyword evidence="15" id="KW-1185">Reference proteome</keyword>
<feature type="binding site" evidence="12">
    <location>
        <position position="153"/>
    </location>
    <ligand>
        <name>substrate</name>
    </ligand>
</feature>
<evidence type="ECO:0000256" key="9">
    <source>
        <dbReference type="ARBA" id="ARBA00022842"/>
    </source>
</evidence>
<comment type="similarity">
    <text evidence="12">Belongs to the carbohydrate kinase PfkB family. Ribokinase subfamily.</text>
</comment>
<keyword evidence="7 12" id="KW-0418">Kinase</keyword>
<dbReference type="HAMAP" id="MF_01987">
    <property type="entry name" value="Ribokinase"/>
    <property type="match status" value="1"/>
</dbReference>
<keyword evidence="6 12" id="KW-0547">Nucleotide-binding</keyword>
<feature type="binding site" evidence="12">
    <location>
        <position position="261"/>
    </location>
    <ligand>
        <name>K(+)</name>
        <dbReference type="ChEBI" id="CHEBI:29103"/>
    </ligand>
</feature>
<sequence>MMPSSDGGGAQDRRPKIVVLGSINMDLVIRCKHLSLPGQTVIADSCDEVPGGKGANQAVAAARAGGNVAMIGRIGDDGFADRLLANLGQDNIDTQSVIATANSPSGIAIVAVESSGENSIMVVPGANAALSPQDVQTHRQRIASADILLVQLEVPPLTVLAAMKIACDAGVRIVLDPAPMPPELADGLLSADVICPNQSEAAAIVGHAVDSVDDARRAARRLHELGAKNVILTLADQGALVSDGSDQQWIPPTIVSAVDTTAAGDAFAGALAVRLAEGASTVDAARFASVAGAIAATRHGAQPGLPHRTEIEQTLAQSQP</sequence>
<dbReference type="EMBL" id="CP036525">
    <property type="protein sequence ID" value="QDT02250.1"/>
    <property type="molecule type" value="Genomic_DNA"/>
</dbReference>
<protein>
    <recommendedName>
        <fullName evidence="3 12">Ribokinase</fullName>
        <shortName evidence="12">RK</shortName>
        <ecNumber evidence="2 12">2.7.1.15</ecNumber>
    </recommendedName>
</protein>
<dbReference type="AlphaFoldDB" id="A0A517N532"/>
<feature type="binding site" evidence="12">
    <location>
        <begin position="264"/>
        <end position="265"/>
    </location>
    <ligand>
        <name>ATP</name>
        <dbReference type="ChEBI" id="CHEBI:30616"/>
    </ligand>
</feature>
<evidence type="ECO:0000313" key="14">
    <source>
        <dbReference type="EMBL" id="QDT02250.1"/>
    </source>
</evidence>
<dbReference type="GO" id="GO:0046872">
    <property type="term" value="F:metal ion binding"/>
    <property type="evidence" value="ECO:0007669"/>
    <property type="project" value="UniProtKB-KW"/>
</dbReference>
<dbReference type="Pfam" id="PF00294">
    <property type="entry name" value="PfkB"/>
    <property type="match status" value="1"/>
</dbReference>
<feature type="binding site" evidence="12">
    <location>
        <position position="295"/>
    </location>
    <ligand>
        <name>K(+)</name>
        <dbReference type="ChEBI" id="CHEBI:29103"/>
    </ligand>
</feature>
<dbReference type="PANTHER" id="PTHR10584:SF166">
    <property type="entry name" value="RIBOKINASE"/>
    <property type="match status" value="1"/>
</dbReference>
<comment type="similarity">
    <text evidence="1">Belongs to the carbohydrate kinase pfkB family.</text>
</comment>
<dbReference type="InterPro" id="IPR011611">
    <property type="entry name" value="PfkB_dom"/>
</dbReference>
<evidence type="ECO:0000313" key="15">
    <source>
        <dbReference type="Proteomes" id="UP000318538"/>
    </source>
</evidence>
<dbReference type="InterPro" id="IPR011877">
    <property type="entry name" value="Ribokinase"/>
</dbReference>
<feature type="binding site" evidence="12">
    <location>
        <begin position="24"/>
        <end position="26"/>
    </location>
    <ligand>
        <name>substrate</name>
    </ligand>
</feature>
<keyword evidence="9 12" id="KW-0460">Magnesium</keyword>
<keyword evidence="12" id="KW-0963">Cytoplasm</keyword>
<evidence type="ECO:0000256" key="5">
    <source>
        <dbReference type="ARBA" id="ARBA00022723"/>
    </source>
</evidence>
<comment type="catalytic activity">
    <reaction evidence="12">
        <text>D-ribose + ATP = D-ribose 5-phosphate + ADP + H(+)</text>
        <dbReference type="Rhea" id="RHEA:13697"/>
        <dbReference type="ChEBI" id="CHEBI:15378"/>
        <dbReference type="ChEBI" id="CHEBI:30616"/>
        <dbReference type="ChEBI" id="CHEBI:47013"/>
        <dbReference type="ChEBI" id="CHEBI:78346"/>
        <dbReference type="ChEBI" id="CHEBI:456216"/>
        <dbReference type="EC" id="2.7.1.15"/>
    </reaction>
</comment>
<reference evidence="14 15" key="1">
    <citation type="submission" date="2019-02" db="EMBL/GenBank/DDBJ databases">
        <title>Deep-cultivation of Planctomycetes and their phenomic and genomic characterization uncovers novel biology.</title>
        <authorList>
            <person name="Wiegand S."/>
            <person name="Jogler M."/>
            <person name="Boedeker C."/>
            <person name="Pinto D."/>
            <person name="Vollmers J."/>
            <person name="Rivas-Marin E."/>
            <person name="Kohn T."/>
            <person name="Peeters S.H."/>
            <person name="Heuer A."/>
            <person name="Rast P."/>
            <person name="Oberbeckmann S."/>
            <person name="Bunk B."/>
            <person name="Jeske O."/>
            <person name="Meyerdierks A."/>
            <person name="Storesund J.E."/>
            <person name="Kallscheuer N."/>
            <person name="Luecker S."/>
            <person name="Lage O.M."/>
            <person name="Pohl T."/>
            <person name="Merkel B.J."/>
            <person name="Hornburger P."/>
            <person name="Mueller R.-W."/>
            <person name="Bruemmer F."/>
            <person name="Labrenz M."/>
            <person name="Spormann A.M."/>
            <person name="Op den Camp H."/>
            <person name="Overmann J."/>
            <person name="Amann R."/>
            <person name="Jetten M.S.M."/>
            <person name="Mascher T."/>
            <person name="Medema M.H."/>
            <person name="Devos D.P."/>
            <person name="Kaster A.-K."/>
            <person name="Ovreas L."/>
            <person name="Rohde M."/>
            <person name="Galperin M.Y."/>
            <person name="Jogler C."/>
        </authorList>
    </citation>
    <scope>NUCLEOTIDE SEQUENCE [LARGE SCALE GENOMIC DNA]</scope>
    <source>
        <strain evidence="14 15">K22_7</strain>
    </source>
</reference>
<dbReference type="SUPFAM" id="SSF53613">
    <property type="entry name" value="Ribokinase-like"/>
    <property type="match status" value="1"/>
</dbReference>
<evidence type="ECO:0000259" key="13">
    <source>
        <dbReference type="Pfam" id="PF00294"/>
    </source>
</evidence>
<dbReference type="Gene3D" id="3.40.1190.20">
    <property type="match status" value="1"/>
</dbReference>
<comment type="caution">
    <text evidence="12">Lacks conserved residue(s) required for the propagation of feature annotation.</text>
</comment>
<dbReference type="PRINTS" id="PR00990">
    <property type="entry name" value="RIBOKINASE"/>
</dbReference>
<dbReference type="GO" id="GO:0005524">
    <property type="term" value="F:ATP binding"/>
    <property type="evidence" value="ECO:0007669"/>
    <property type="project" value="UniProtKB-UniRule"/>
</dbReference>
<evidence type="ECO:0000256" key="4">
    <source>
        <dbReference type="ARBA" id="ARBA00022679"/>
    </source>
</evidence>
<accession>A0A517N532</accession>
<evidence type="ECO:0000256" key="10">
    <source>
        <dbReference type="ARBA" id="ARBA00022958"/>
    </source>
</evidence>
<comment type="cofactor">
    <cofactor evidence="12">
        <name>Mg(2+)</name>
        <dbReference type="ChEBI" id="CHEBI:18420"/>
    </cofactor>
    <text evidence="12">Requires a divalent cation, most likely magnesium in vivo, as an electrophilic catalyst to aid phosphoryl group transfer. It is the chelate of the metal and the nucleotide that is the actual substrate.</text>
</comment>
<keyword evidence="8 12" id="KW-0067">ATP-binding</keyword>
<feature type="binding site" evidence="12">
    <location>
        <position position="300"/>
    </location>
    <ligand>
        <name>K(+)</name>
        <dbReference type="ChEBI" id="CHEBI:29103"/>
    </ligand>
</feature>
<dbReference type="PROSITE" id="PS00584">
    <property type="entry name" value="PFKB_KINASES_2"/>
    <property type="match status" value="1"/>
</dbReference>
<dbReference type="InterPro" id="IPR002173">
    <property type="entry name" value="Carboh/pur_kinase_PfkB_CS"/>
</dbReference>
<dbReference type="CDD" id="cd01174">
    <property type="entry name" value="ribokinase"/>
    <property type="match status" value="1"/>
</dbReference>
<feature type="domain" description="Carbohydrate kinase PfkB" evidence="13">
    <location>
        <begin position="16"/>
        <end position="307"/>
    </location>
</feature>
<dbReference type="InterPro" id="IPR002139">
    <property type="entry name" value="Ribo/fructo_kinase"/>
</dbReference>
<feature type="active site" description="Proton acceptor" evidence="12">
    <location>
        <position position="265"/>
    </location>
</feature>
<evidence type="ECO:0000256" key="2">
    <source>
        <dbReference type="ARBA" id="ARBA00012035"/>
    </source>
</evidence>
<feature type="binding site" evidence="12">
    <location>
        <begin position="52"/>
        <end position="56"/>
    </location>
    <ligand>
        <name>substrate</name>
    </ligand>
</feature>
<comment type="function">
    <text evidence="12">Catalyzes the phosphorylation of ribose at O-5 in a reaction requiring ATP and magnesium. The resulting D-ribose-5-phosphate can then be used either for sythesis of nucleotides, histidine, and tryptophan, or as a component of the pentose phosphate pathway.</text>
</comment>
<evidence type="ECO:0000256" key="8">
    <source>
        <dbReference type="ARBA" id="ARBA00022840"/>
    </source>
</evidence>
<evidence type="ECO:0000256" key="3">
    <source>
        <dbReference type="ARBA" id="ARBA00016943"/>
    </source>
</evidence>
<feature type="binding site" evidence="12">
    <location>
        <position position="197"/>
    </location>
    <ligand>
        <name>ATP</name>
        <dbReference type="ChEBI" id="CHEBI:30616"/>
    </ligand>
</feature>
<name>A0A517N532_9BACT</name>
<keyword evidence="11 12" id="KW-0119">Carbohydrate metabolism</keyword>
<dbReference type="GO" id="GO:0004747">
    <property type="term" value="F:ribokinase activity"/>
    <property type="evidence" value="ECO:0007669"/>
    <property type="project" value="UniProtKB-UniRule"/>
</dbReference>
<dbReference type="NCBIfam" id="TIGR02152">
    <property type="entry name" value="D_ribokin_bact"/>
    <property type="match status" value="1"/>
</dbReference>
<dbReference type="GO" id="GO:0005829">
    <property type="term" value="C:cytosol"/>
    <property type="evidence" value="ECO:0007669"/>
    <property type="project" value="TreeGrafter"/>
</dbReference>
<dbReference type="Proteomes" id="UP000318538">
    <property type="component" value="Chromosome"/>
</dbReference>
<organism evidence="14 15">
    <name type="scientific">Rubripirellula lacrimiformis</name>
    <dbReference type="NCBI Taxonomy" id="1930273"/>
    <lineage>
        <taxon>Bacteria</taxon>
        <taxon>Pseudomonadati</taxon>
        <taxon>Planctomycetota</taxon>
        <taxon>Planctomycetia</taxon>
        <taxon>Pirellulales</taxon>
        <taxon>Pirellulaceae</taxon>
        <taxon>Rubripirellula</taxon>
    </lineage>
</organism>
<dbReference type="RefSeq" id="WP_246146462.1">
    <property type="nucleotide sequence ID" value="NZ_CP036525.1"/>
</dbReference>
<proteinExistence type="inferred from homology"/>
<dbReference type="UniPathway" id="UPA00916">
    <property type="reaction ID" value="UER00889"/>
</dbReference>
<feature type="binding site" evidence="12">
    <location>
        <position position="298"/>
    </location>
    <ligand>
        <name>K(+)</name>
        <dbReference type="ChEBI" id="CHEBI:29103"/>
    </ligand>
</feature>
<dbReference type="EC" id="2.7.1.15" evidence="2 12"/>
<comment type="pathway">
    <text evidence="12">Carbohydrate metabolism; D-ribose degradation; D-ribose 5-phosphate from beta-D-ribopyranose: step 2/2.</text>
</comment>
<dbReference type="GO" id="GO:0019303">
    <property type="term" value="P:D-ribose catabolic process"/>
    <property type="evidence" value="ECO:0007669"/>
    <property type="project" value="UniProtKB-UniRule"/>
</dbReference>